<protein>
    <recommendedName>
        <fullName evidence="4">Autotransporter domain-containing protein</fullName>
    </recommendedName>
</protein>
<dbReference type="SUPFAM" id="SSF56935">
    <property type="entry name" value="Porins"/>
    <property type="match status" value="1"/>
</dbReference>
<dbReference type="EMBL" id="JBIGIC010000001">
    <property type="protein sequence ID" value="MFG6485366.1"/>
    <property type="molecule type" value="Genomic_DNA"/>
</dbReference>
<feature type="signal peptide" evidence="1">
    <location>
        <begin position="1"/>
        <end position="21"/>
    </location>
</feature>
<sequence>MNTFKPTFAAAALLLAGLAHAEDAAPNADKRALNLAVQRDAKSNQSAAAAVSLPVGDSAWVQAGVGQSKSRDDVTGTTYKPKQVSLGGGVAGKCWQAGVSASHRGDGDKLRQNDLAATVDWKPVDGVVVGLDATKRNARARGTVASASGGAATPVEQRVKGHGVGVHGAVAVTPRFTVYGATMHNRYTTTTTTQTTAGSGGLLAGVPLLQQASTSAVNRDEAALDRSHQLGATYRVSDRVALNGEVMQDKLHDGGNLRTVQMKAEIAAGGGWTLTPGVGRSRASNGVGTNYGVLGASYAW</sequence>
<feature type="chain" id="PRO_5045930831" description="Autotransporter domain-containing protein" evidence="1">
    <location>
        <begin position="22"/>
        <end position="300"/>
    </location>
</feature>
<dbReference type="Proteomes" id="UP001606134">
    <property type="component" value="Unassembled WGS sequence"/>
</dbReference>
<keyword evidence="1" id="KW-0732">Signal</keyword>
<reference evidence="2 3" key="1">
    <citation type="submission" date="2024-08" db="EMBL/GenBank/DDBJ databases">
        <authorList>
            <person name="Lu H."/>
        </authorList>
    </citation>
    <scope>NUCLEOTIDE SEQUENCE [LARGE SCALE GENOMIC DNA]</scope>
    <source>
        <strain evidence="2 3">BYS78W</strain>
    </source>
</reference>
<name>A0ABW7H654_9BURK</name>
<keyword evidence="3" id="KW-1185">Reference proteome</keyword>
<comment type="caution">
    <text evidence="2">The sequence shown here is derived from an EMBL/GenBank/DDBJ whole genome shotgun (WGS) entry which is preliminary data.</text>
</comment>
<dbReference type="RefSeq" id="WP_394405941.1">
    <property type="nucleotide sequence ID" value="NZ_JBIGIC010000001.1"/>
</dbReference>
<evidence type="ECO:0008006" key="4">
    <source>
        <dbReference type="Google" id="ProtNLM"/>
    </source>
</evidence>
<evidence type="ECO:0000313" key="2">
    <source>
        <dbReference type="EMBL" id="MFG6485366.1"/>
    </source>
</evidence>
<gene>
    <name evidence="2" type="ORF">ACG04R_01710</name>
</gene>
<evidence type="ECO:0000256" key="1">
    <source>
        <dbReference type="SAM" id="SignalP"/>
    </source>
</evidence>
<organism evidence="2 3">
    <name type="scientific">Pelomonas candidula</name>
    <dbReference type="NCBI Taxonomy" id="3299025"/>
    <lineage>
        <taxon>Bacteria</taxon>
        <taxon>Pseudomonadati</taxon>
        <taxon>Pseudomonadota</taxon>
        <taxon>Betaproteobacteria</taxon>
        <taxon>Burkholderiales</taxon>
        <taxon>Sphaerotilaceae</taxon>
        <taxon>Roseateles</taxon>
    </lineage>
</organism>
<evidence type="ECO:0000313" key="3">
    <source>
        <dbReference type="Proteomes" id="UP001606134"/>
    </source>
</evidence>
<proteinExistence type="predicted"/>
<accession>A0ABW7H654</accession>